<protein>
    <submittedName>
        <fullName evidence="1">Uncharacterized protein</fullName>
    </submittedName>
</protein>
<reference evidence="1" key="1">
    <citation type="journal article" date="2020" name="Nature">
        <title>Giant virus diversity and host interactions through global metagenomics.</title>
        <authorList>
            <person name="Schulz F."/>
            <person name="Roux S."/>
            <person name="Paez-Espino D."/>
            <person name="Jungbluth S."/>
            <person name="Walsh D.A."/>
            <person name="Denef V.J."/>
            <person name="McMahon K.D."/>
            <person name="Konstantinidis K.T."/>
            <person name="Eloe-Fadrosh E.A."/>
            <person name="Kyrpides N.C."/>
            <person name="Woyke T."/>
        </authorList>
    </citation>
    <scope>NUCLEOTIDE SEQUENCE</scope>
    <source>
        <strain evidence="1">GVMAG-S-3300011013-78</strain>
    </source>
</reference>
<organism evidence="1">
    <name type="scientific">viral metagenome</name>
    <dbReference type="NCBI Taxonomy" id="1070528"/>
    <lineage>
        <taxon>unclassified sequences</taxon>
        <taxon>metagenomes</taxon>
        <taxon>organismal metagenomes</taxon>
    </lineage>
</organism>
<dbReference type="AlphaFoldDB" id="A0A6C0KEE7"/>
<name>A0A6C0KEE7_9ZZZZ</name>
<dbReference type="EMBL" id="MN740881">
    <property type="protein sequence ID" value="QHU16402.1"/>
    <property type="molecule type" value="Genomic_DNA"/>
</dbReference>
<accession>A0A6C0KEE7</accession>
<proteinExistence type="predicted"/>
<evidence type="ECO:0000313" key="1">
    <source>
        <dbReference type="EMBL" id="QHU16402.1"/>
    </source>
</evidence>
<sequence length="289" mass="32402">MNIDALKIEATGKNSNTHTVSIDTRFRDNYYTTESSDFSVTLPVKIHRVTGVSITDIMIPVSFYAISEKYQNNYFFIDDTKVEIPSGTYTTTEFVTRLNNLLVTSADANLNTIESAIDTTSGKIIIARDSGGATFTMSFNRDILGNVDETKNIQLNLGWLMGYRFAHYQGSSAYVSEGLYETNSPRYIYISVDEYTNNKDMFFTAALNDSILRHDILAKAPVYAAGPGNFLTSGNFSFYTAKLRTFSGSSDINRVKIRLFDEYGRTLDMNNMDYSITLDFNVIASSSVR</sequence>